<dbReference type="InterPro" id="IPR029063">
    <property type="entry name" value="SAM-dependent_MTases_sf"/>
</dbReference>
<keyword evidence="3" id="KW-1185">Reference proteome</keyword>
<organism evidence="2 3">
    <name type="scientific">Palleronia pontilimi</name>
    <dbReference type="NCBI Taxonomy" id="1964209"/>
    <lineage>
        <taxon>Bacteria</taxon>
        <taxon>Pseudomonadati</taxon>
        <taxon>Pseudomonadota</taxon>
        <taxon>Alphaproteobacteria</taxon>
        <taxon>Rhodobacterales</taxon>
        <taxon>Roseobacteraceae</taxon>
        <taxon>Palleronia</taxon>
    </lineage>
</organism>
<dbReference type="GO" id="GO:0032259">
    <property type="term" value="P:methylation"/>
    <property type="evidence" value="ECO:0007669"/>
    <property type="project" value="UniProtKB-KW"/>
</dbReference>
<proteinExistence type="predicted"/>
<dbReference type="InterPro" id="IPR006342">
    <property type="entry name" value="FkbM_mtfrase"/>
</dbReference>
<evidence type="ECO:0000259" key="1">
    <source>
        <dbReference type="Pfam" id="PF05050"/>
    </source>
</evidence>
<dbReference type="NCBIfam" id="TIGR01444">
    <property type="entry name" value="fkbM_fam"/>
    <property type="match status" value="1"/>
</dbReference>
<dbReference type="InterPro" id="IPR052514">
    <property type="entry name" value="SAM-dependent_MTase"/>
</dbReference>
<keyword evidence="2" id="KW-0489">Methyltransferase</keyword>
<dbReference type="RefSeq" id="WP_198915407.1">
    <property type="nucleotide sequence ID" value="NZ_JAEKPD010000005.1"/>
</dbReference>
<dbReference type="Pfam" id="PF05050">
    <property type="entry name" value="Methyltransf_21"/>
    <property type="match status" value="1"/>
</dbReference>
<comment type="caution">
    <text evidence="2">The sequence shown here is derived from an EMBL/GenBank/DDBJ whole genome shotgun (WGS) entry which is preliminary data.</text>
</comment>
<dbReference type="PANTHER" id="PTHR34203">
    <property type="entry name" value="METHYLTRANSFERASE, FKBM FAMILY PROTEIN"/>
    <property type="match status" value="1"/>
</dbReference>
<name>A0A934I862_9RHOB</name>
<dbReference type="Gene3D" id="3.40.50.150">
    <property type="entry name" value="Vaccinia Virus protein VP39"/>
    <property type="match status" value="1"/>
</dbReference>
<gene>
    <name evidence="2" type="ORF">ILP92_05685</name>
</gene>
<protein>
    <submittedName>
        <fullName evidence="2">FkbM family methyltransferase</fullName>
    </submittedName>
</protein>
<reference evidence="2" key="1">
    <citation type="submission" date="2020-12" db="EMBL/GenBank/DDBJ databases">
        <title>Bacterial taxonomy.</title>
        <authorList>
            <person name="Pan X."/>
        </authorList>
    </citation>
    <scope>NUCLEOTIDE SEQUENCE</scope>
    <source>
        <strain evidence="2">KCTC 52957</strain>
    </source>
</reference>
<evidence type="ECO:0000313" key="3">
    <source>
        <dbReference type="Proteomes" id="UP000642488"/>
    </source>
</evidence>
<accession>A0A934I862</accession>
<dbReference type="PANTHER" id="PTHR34203:SF13">
    <property type="entry name" value="EXPRESSED PROTEIN"/>
    <property type="match status" value="1"/>
</dbReference>
<dbReference type="GO" id="GO:0008168">
    <property type="term" value="F:methyltransferase activity"/>
    <property type="evidence" value="ECO:0007669"/>
    <property type="project" value="UniProtKB-KW"/>
</dbReference>
<evidence type="ECO:0000313" key="2">
    <source>
        <dbReference type="EMBL" id="MBJ3762234.1"/>
    </source>
</evidence>
<keyword evidence="2" id="KW-0808">Transferase</keyword>
<dbReference type="Proteomes" id="UP000642488">
    <property type="component" value="Unassembled WGS sequence"/>
</dbReference>
<sequence length="246" mass="27008">MSFEDTITEAQNSADLAALEADGTPRTQAERKAIKMVRRYRRNLRAAEAHAHLAGICSMLCEGDIVMDIGANLGEITAPLAETGARVVAYEPDPWTFAQLDERFAKNPNVELVNAAIGRKAGTVQLMRADNFDRNPQGASVKSTTVTGGRAIDESTAIDVEMRGFLDEVARLTSGGGGIAFCKMDIEGAELEILEDLVARRALDPIRCLVAETHEHKFKELRPRFRALRAAAAEAYPKRRLNLDWI</sequence>
<feature type="domain" description="Methyltransferase FkbM" evidence="1">
    <location>
        <begin position="68"/>
        <end position="226"/>
    </location>
</feature>
<dbReference type="SUPFAM" id="SSF53335">
    <property type="entry name" value="S-adenosyl-L-methionine-dependent methyltransferases"/>
    <property type="match status" value="1"/>
</dbReference>
<dbReference type="EMBL" id="JAEKPD010000005">
    <property type="protein sequence ID" value="MBJ3762234.1"/>
    <property type="molecule type" value="Genomic_DNA"/>
</dbReference>
<dbReference type="AlphaFoldDB" id="A0A934I862"/>